<dbReference type="AlphaFoldDB" id="A0A1G4EI99"/>
<proteinExistence type="predicted"/>
<dbReference type="Proteomes" id="UP000196402">
    <property type="component" value="Unassembled WGS sequence"/>
</dbReference>
<dbReference type="VEuPathDB" id="PlasmoDB:PVP01_0008950"/>
<evidence type="ECO:0000313" key="3">
    <source>
        <dbReference type="Proteomes" id="UP000196402"/>
    </source>
</evidence>
<keyword evidence="1" id="KW-0472">Membrane</keyword>
<evidence type="ECO:0008006" key="4">
    <source>
        <dbReference type="Google" id="ProtNLM"/>
    </source>
</evidence>
<reference evidence="2 3" key="1">
    <citation type="submission" date="2016-07" db="EMBL/GenBank/DDBJ databases">
        <authorList>
            <consortium name="Pathogen Informatics"/>
        </authorList>
    </citation>
    <scope>NUCLEOTIDE SEQUENCE [LARGE SCALE GENOMIC DNA]</scope>
</reference>
<dbReference type="EMBL" id="FLYH01000050">
    <property type="protein sequence ID" value="SCA83509.1"/>
    <property type="molecule type" value="Genomic_DNA"/>
</dbReference>
<dbReference type="Pfam" id="PF12420">
    <property type="entry name" value="DUF3671"/>
    <property type="match status" value="1"/>
</dbReference>
<accession>A0A1G4EI99</accession>
<feature type="transmembrane region" description="Helical" evidence="1">
    <location>
        <begin position="195"/>
        <end position="220"/>
    </location>
</feature>
<feature type="transmembrane region" description="Helical" evidence="1">
    <location>
        <begin position="128"/>
        <end position="148"/>
    </location>
</feature>
<feature type="non-terminal residue" evidence="2">
    <location>
        <position position="1"/>
    </location>
</feature>
<dbReference type="VEuPathDB" id="PlasmoDB:PVPAM_110058800"/>
<keyword evidence="1" id="KW-0812">Transmembrane</keyword>
<evidence type="ECO:0000313" key="2">
    <source>
        <dbReference type="EMBL" id="SCA83509.1"/>
    </source>
</evidence>
<organism evidence="2 3">
    <name type="scientific">Plasmodium vivax</name>
    <name type="common">malaria parasite P. vivax</name>
    <dbReference type="NCBI Taxonomy" id="5855"/>
    <lineage>
        <taxon>Eukaryota</taxon>
        <taxon>Sar</taxon>
        <taxon>Alveolata</taxon>
        <taxon>Apicomplexa</taxon>
        <taxon>Aconoidasida</taxon>
        <taxon>Haemosporida</taxon>
        <taxon>Plasmodiidae</taxon>
        <taxon>Plasmodium</taxon>
        <taxon>Plasmodium (Plasmodium)</taxon>
    </lineage>
</organism>
<gene>
    <name evidence="2" type="ORF">PVT01_000029700</name>
</gene>
<keyword evidence="1" id="KW-1133">Transmembrane helix</keyword>
<protein>
    <recommendedName>
        <fullName evidence="4">Variable surface protein</fullName>
    </recommendedName>
</protein>
<feature type="non-terminal residue" evidence="2">
    <location>
        <position position="248"/>
    </location>
</feature>
<sequence>FRKILKIKHEHDNILNINFNRLLVGGKIQTELRSTNVRQKLSDGGSYKKIIKLPDDISTFSGLEKEESNNIDIYMKKYKERYTKKKGLSKLDCYWEKKLFDKICYIDNLAKKMKNNKKSFKKKIINKYGYTFIIISLVPFILGIFPMINNEYISLLPKICFRDCGLDHKTQSGEQKTHEYFGYKELPINMTVWNIITYLNSVILWLSIFFVLSLVIYIFLKVIKYERLRRGKGKMSVKEYYRFCKDVF</sequence>
<dbReference type="InterPro" id="IPR022139">
    <property type="entry name" value="Fam-L/Fam-M-like_plasmodium"/>
</dbReference>
<name>A0A1G4EI99_PLAVI</name>
<evidence type="ECO:0000256" key="1">
    <source>
        <dbReference type="SAM" id="Phobius"/>
    </source>
</evidence>